<organism evidence="1 2">
    <name type="scientific">Actinoalloteichus hoggarensis</name>
    <dbReference type="NCBI Taxonomy" id="1470176"/>
    <lineage>
        <taxon>Bacteria</taxon>
        <taxon>Bacillati</taxon>
        <taxon>Actinomycetota</taxon>
        <taxon>Actinomycetes</taxon>
        <taxon>Pseudonocardiales</taxon>
        <taxon>Pseudonocardiaceae</taxon>
        <taxon>Actinoalloteichus</taxon>
    </lineage>
</organism>
<dbReference type="Proteomes" id="UP000204221">
    <property type="component" value="Chromosome"/>
</dbReference>
<evidence type="ECO:0000313" key="2">
    <source>
        <dbReference type="Proteomes" id="UP000204221"/>
    </source>
</evidence>
<dbReference type="AlphaFoldDB" id="A0A221W6F3"/>
<dbReference type="EMBL" id="CP022521">
    <property type="protein sequence ID" value="ASO21512.1"/>
    <property type="molecule type" value="Genomic_DNA"/>
</dbReference>
<gene>
    <name evidence="1" type="ORF">AHOG_19450</name>
</gene>
<reference evidence="1 2" key="1">
    <citation type="submission" date="2017-07" db="EMBL/GenBank/DDBJ databases">
        <title>Complete genome sequence of Actinoalloteichus hoggarensis DSM 45943, type strain of Actinoalloteichus hoggarensis.</title>
        <authorList>
            <person name="Ruckert C."/>
            <person name="Nouioui I."/>
            <person name="Willmese J."/>
            <person name="van Wezel G."/>
            <person name="Klenk H.-P."/>
            <person name="Kalinowski J."/>
            <person name="Zotchev S.B."/>
        </authorList>
    </citation>
    <scope>NUCLEOTIDE SEQUENCE [LARGE SCALE GENOMIC DNA]</scope>
    <source>
        <strain evidence="1 2">DSM 45943</strain>
    </source>
</reference>
<dbReference type="RefSeq" id="WP_093942642.1">
    <property type="nucleotide sequence ID" value="NZ_CP022521.1"/>
</dbReference>
<proteinExistence type="predicted"/>
<sequence length="96" mass="10355">MTCRRPFAVLPRFRDTSLLVLPGRSAALPLREALRTVDRGITVATFGGNAGPATFQNPVAVYDDGLLIEAGAVARLVHGDGPYATLHREWLRGETP</sequence>
<name>A0A221W6F3_9PSEU</name>
<accession>A0A221W6F3</accession>
<keyword evidence="2" id="KW-1185">Reference proteome</keyword>
<dbReference type="KEGG" id="ahg:AHOG_19450"/>
<dbReference type="OrthoDB" id="155127at2070"/>
<evidence type="ECO:0000313" key="1">
    <source>
        <dbReference type="EMBL" id="ASO21512.1"/>
    </source>
</evidence>
<protein>
    <submittedName>
        <fullName evidence="1">Uncharacterized protein</fullName>
    </submittedName>
</protein>